<evidence type="ECO:0000313" key="2">
    <source>
        <dbReference type="EMBL" id="MDO7785742.1"/>
    </source>
</evidence>
<dbReference type="Pfam" id="PF20256">
    <property type="entry name" value="MoCoBD_2"/>
    <property type="match status" value="1"/>
</dbReference>
<dbReference type="AlphaFoldDB" id="A0AAW7Z8J8"/>
<gene>
    <name evidence="2" type="ORF">P6N53_00655</name>
</gene>
<dbReference type="RefSeq" id="WP_304540334.1">
    <property type="nucleotide sequence ID" value="NZ_JARPTC010000001.1"/>
</dbReference>
<dbReference type="GO" id="GO:0016491">
    <property type="term" value="F:oxidoreductase activity"/>
    <property type="evidence" value="ECO:0007669"/>
    <property type="project" value="InterPro"/>
</dbReference>
<organism evidence="2 3">
    <name type="scientific">Desulforamulus aquiferis</name>
    <dbReference type="NCBI Taxonomy" id="1397668"/>
    <lineage>
        <taxon>Bacteria</taxon>
        <taxon>Bacillati</taxon>
        <taxon>Bacillota</taxon>
        <taxon>Clostridia</taxon>
        <taxon>Eubacteriales</taxon>
        <taxon>Peptococcaceae</taxon>
        <taxon>Desulforamulus</taxon>
    </lineage>
</organism>
<evidence type="ECO:0000259" key="1">
    <source>
        <dbReference type="Pfam" id="PF20256"/>
    </source>
</evidence>
<dbReference type="Gene3D" id="3.30.365.10">
    <property type="entry name" value="Aldehyde oxidase/xanthine dehydrogenase, molybdopterin binding domain"/>
    <property type="match status" value="2"/>
</dbReference>
<dbReference type="EMBL" id="JARPTC010000001">
    <property type="protein sequence ID" value="MDO7785742.1"/>
    <property type="molecule type" value="Genomic_DNA"/>
</dbReference>
<name>A0AAW7Z8J8_9FIRM</name>
<dbReference type="PANTHER" id="PTHR47495:SF2">
    <property type="entry name" value="ALDEHYDE DEHYDROGENASE"/>
    <property type="match status" value="1"/>
</dbReference>
<accession>A0AAW7Z8J8</accession>
<protein>
    <submittedName>
        <fullName evidence="2">Molybdopterin-dependent oxidoreductase</fullName>
    </submittedName>
</protein>
<dbReference type="SUPFAM" id="SSF56003">
    <property type="entry name" value="Molybdenum cofactor-binding domain"/>
    <property type="match status" value="1"/>
</dbReference>
<reference evidence="2" key="1">
    <citation type="journal article" date="2023" name="J. Hazard. Mater.">
        <title>Anaerobic biodegradation of pyrene and benzo[a]pyrene by a new sulfate-reducing Desulforamulus aquiferis strain DSA.</title>
        <authorList>
            <person name="Zhang Z."/>
            <person name="Sun J."/>
            <person name="Gong X."/>
            <person name="Wang C."/>
            <person name="Wang H."/>
        </authorList>
    </citation>
    <scope>NUCLEOTIDE SEQUENCE</scope>
    <source>
        <strain evidence="2">DSA</strain>
    </source>
</reference>
<comment type="caution">
    <text evidence="2">The sequence shown here is derived from an EMBL/GenBank/DDBJ whole genome shotgun (WGS) entry which is preliminary data.</text>
</comment>
<dbReference type="InterPro" id="IPR037165">
    <property type="entry name" value="AldOxase/xan_DH_Mopterin-bd_sf"/>
</dbReference>
<sequence length="329" mass="34972">MKKRGRGIGCNLYGVGFGFNRPDHSSAYVEIADDGSVTLLSGCSEIGQGSDTVLCQIAAEELGIPFEWVRIISGDSGVTPDGGPSTASRQTYVSGNAVKKAAEDAKSHMIQLASEILKCTIEELMVANQRITSIKDEHKTIAFATVASEAHKRGKPFIGHGWHDNTTSDVDPETNQGDAYSTYIYATQVADVEVDTETGEVKVLQVVAAHDCGRAINPQLVEAQIEGAVAQGLGYALMEEVILNDGRTLTPTFAEFLIPTSLDVPEVIPIIVEDLEYQGPFQAKGVGEGAIIPTAAAIINAIYDAVGVRINSLPATPDKILALLKGKEM</sequence>
<dbReference type="Proteomes" id="UP001172911">
    <property type="component" value="Unassembled WGS sequence"/>
</dbReference>
<dbReference type="InterPro" id="IPR052516">
    <property type="entry name" value="N-heterocyclic_Hydroxylase"/>
</dbReference>
<proteinExistence type="predicted"/>
<dbReference type="PANTHER" id="PTHR47495">
    <property type="entry name" value="ALDEHYDE DEHYDROGENASE"/>
    <property type="match status" value="1"/>
</dbReference>
<keyword evidence="3" id="KW-1185">Reference proteome</keyword>
<evidence type="ECO:0000313" key="3">
    <source>
        <dbReference type="Proteomes" id="UP001172911"/>
    </source>
</evidence>
<reference evidence="2" key="2">
    <citation type="submission" date="2023-03" db="EMBL/GenBank/DDBJ databases">
        <authorList>
            <person name="Zhang Z."/>
        </authorList>
    </citation>
    <scope>NUCLEOTIDE SEQUENCE</scope>
    <source>
        <strain evidence="2">DSA</strain>
    </source>
</reference>
<dbReference type="InterPro" id="IPR046867">
    <property type="entry name" value="AldOxase/xan_DH_MoCoBD2"/>
</dbReference>
<feature type="domain" description="Aldehyde oxidase/xanthine dehydrogenase second molybdopterin binding" evidence="1">
    <location>
        <begin position="2"/>
        <end position="265"/>
    </location>
</feature>